<gene>
    <name evidence="1" type="ORF">BLA29_011784</name>
</gene>
<evidence type="ECO:0000313" key="1">
    <source>
        <dbReference type="EMBL" id="OTF75856.1"/>
    </source>
</evidence>
<organism evidence="1 2">
    <name type="scientific">Euroglyphus maynei</name>
    <name type="common">Mayne's house dust mite</name>
    <dbReference type="NCBI Taxonomy" id="6958"/>
    <lineage>
        <taxon>Eukaryota</taxon>
        <taxon>Metazoa</taxon>
        <taxon>Ecdysozoa</taxon>
        <taxon>Arthropoda</taxon>
        <taxon>Chelicerata</taxon>
        <taxon>Arachnida</taxon>
        <taxon>Acari</taxon>
        <taxon>Acariformes</taxon>
        <taxon>Sarcoptiformes</taxon>
        <taxon>Astigmata</taxon>
        <taxon>Psoroptidia</taxon>
        <taxon>Analgoidea</taxon>
        <taxon>Pyroglyphidae</taxon>
        <taxon>Pyroglyphinae</taxon>
        <taxon>Euroglyphus</taxon>
    </lineage>
</organism>
<sequence>VPVPVEKIVKVPYEVIRTVERPYPVERIVKVPQPVAVPVERIVPVVKEVVRDVYIDRPVAVPTVKKIIEPYPVYQQKVLDYKSS</sequence>
<protein>
    <submittedName>
        <fullName evidence="1">Uncharacterized protein</fullName>
    </submittedName>
</protein>
<reference evidence="1 2" key="1">
    <citation type="submission" date="2017-03" db="EMBL/GenBank/DDBJ databases">
        <title>Genome Survey of Euroglyphus maynei.</title>
        <authorList>
            <person name="Arlian L.G."/>
            <person name="Morgan M.S."/>
            <person name="Rider S.D."/>
        </authorList>
    </citation>
    <scope>NUCLEOTIDE SEQUENCE [LARGE SCALE GENOMIC DNA]</scope>
    <source>
        <strain evidence="1">Arlian Lab</strain>
        <tissue evidence="1">Whole body</tissue>
    </source>
</reference>
<keyword evidence="2" id="KW-1185">Reference proteome</keyword>
<accession>A0A1Y3B8B2</accession>
<dbReference type="EMBL" id="MUJZ01040057">
    <property type="protein sequence ID" value="OTF75856.1"/>
    <property type="molecule type" value="Genomic_DNA"/>
</dbReference>
<dbReference type="Proteomes" id="UP000194236">
    <property type="component" value="Unassembled WGS sequence"/>
</dbReference>
<name>A0A1Y3B8B2_EURMA</name>
<dbReference type="AlphaFoldDB" id="A0A1Y3B8B2"/>
<proteinExistence type="predicted"/>
<feature type="non-terminal residue" evidence="1">
    <location>
        <position position="1"/>
    </location>
</feature>
<evidence type="ECO:0000313" key="2">
    <source>
        <dbReference type="Proteomes" id="UP000194236"/>
    </source>
</evidence>
<comment type="caution">
    <text evidence="1">The sequence shown here is derived from an EMBL/GenBank/DDBJ whole genome shotgun (WGS) entry which is preliminary data.</text>
</comment>